<evidence type="ECO:0000313" key="2">
    <source>
        <dbReference type="EMBL" id="SHF56773.1"/>
    </source>
</evidence>
<dbReference type="EMBL" id="FQVQ01000012">
    <property type="protein sequence ID" value="SHF56773.1"/>
    <property type="molecule type" value="Genomic_DNA"/>
</dbReference>
<dbReference type="PANTHER" id="PTHR12526">
    <property type="entry name" value="GLYCOSYLTRANSFERASE"/>
    <property type="match status" value="1"/>
</dbReference>
<dbReference type="SUPFAM" id="SSF53756">
    <property type="entry name" value="UDP-Glycosyltransferase/glycogen phosphorylase"/>
    <property type="match status" value="1"/>
</dbReference>
<dbReference type="Proteomes" id="UP000184147">
    <property type="component" value="Unassembled WGS sequence"/>
</dbReference>
<evidence type="ECO:0000259" key="1">
    <source>
        <dbReference type="Pfam" id="PF00534"/>
    </source>
</evidence>
<gene>
    <name evidence="2" type="ORF">SAMN05444377_11290</name>
</gene>
<dbReference type="STRING" id="1124188.SAMN05444377_11290"/>
<feature type="domain" description="Glycosyl transferase family 1" evidence="1">
    <location>
        <begin position="212"/>
        <end position="371"/>
    </location>
</feature>
<organism evidence="2 3">
    <name type="scientific">Flavobacterium fontis</name>
    <dbReference type="NCBI Taxonomy" id="1124188"/>
    <lineage>
        <taxon>Bacteria</taxon>
        <taxon>Pseudomonadati</taxon>
        <taxon>Bacteroidota</taxon>
        <taxon>Flavobacteriia</taxon>
        <taxon>Flavobacteriales</taxon>
        <taxon>Flavobacteriaceae</taxon>
        <taxon>Flavobacterium</taxon>
    </lineage>
</organism>
<name>A0A1M5CQ15_9FLAO</name>
<accession>A0A1M5CQ15</accession>
<dbReference type="Pfam" id="PF00534">
    <property type="entry name" value="Glycos_transf_1"/>
    <property type="match status" value="1"/>
</dbReference>
<dbReference type="RefSeq" id="WP_073364049.1">
    <property type="nucleotide sequence ID" value="NZ_FQVQ01000012.1"/>
</dbReference>
<reference evidence="2 3" key="1">
    <citation type="submission" date="2016-11" db="EMBL/GenBank/DDBJ databases">
        <authorList>
            <person name="Jaros S."/>
            <person name="Januszkiewicz K."/>
            <person name="Wedrychowicz H."/>
        </authorList>
    </citation>
    <scope>NUCLEOTIDE SEQUENCE [LARGE SCALE GENOMIC DNA]</scope>
    <source>
        <strain evidence="2 3">DSM 25660</strain>
    </source>
</reference>
<keyword evidence="2" id="KW-0808">Transferase</keyword>
<dbReference type="AlphaFoldDB" id="A0A1M5CQ15"/>
<sequence>MKKKLLFIIPGLHMGGAEKALINLLKKLDEEQYDLHLWVFDPSGVLMPEVPQNVTIWHAGPQFTQFSKGLVRSTLYWLLRFQWLSVIYRLWFTWLSKRYPVNQAEQYSWKALRKFLAPPTTTFDVAIGFLEKTSIYACVDCISAPKKIGFIRVDYTFLNLDKTFDEAYFKQLDYLCANGTLSEGVLHREFPALSSRIRCVENVTFPETIWERSRAEQVIDPKEVSLVTVGRLEAQKGYFLALEACKILVERGIPVRWYIIGEGSERQKLEPQIAAYQLTHHFILVGRLENPYPYMQQCSVYVQTSLYEGKSNTVNEAKILRKPIVVTDFDVVFEQITSGVNGIIVAKQPEAIADALIEVLQSPELQQKLTDQLAQESQRYGKEIEQFTALLAP</sequence>
<dbReference type="OrthoDB" id="798298at2"/>
<dbReference type="GO" id="GO:0016757">
    <property type="term" value="F:glycosyltransferase activity"/>
    <property type="evidence" value="ECO:0007669"/>
    <property type="project" value="InterPro"/>
</dbReference>
<proteinExistence type="predicted"/>
<dbReference type="InterPro" id="IPR001296">
    <property type="entry name" value="Glyco_trans_1"/>
</dbReference>
<dbReference type="Gene3D" id="3.40.50.2000">
    <property type="entry name" value="Glycogen Phosphorylase B"/>
    <property type="match status" value="1"/>
</dbReference>
<keyword evidence="3" id="KW-1185">Reference proteome</keyword>
<evidence type="ECO:0000313" key="3">
    <source>
        <dbReference type="Proteomes" id="UP000184147"/>
    </source>
</evidence>
<protein>
    <submittedName>
        <fullName evidence="2">Glycosyltransferase involved in cell wall bisynthesis</fullName>
    </submittedName>
</protein>
<dbReference type="PANTHER" id="PTHR12526:SF630">
    <property type="entry name" value="GLYCOSYLTRANSFERASE"/>
    <property type="match status" value="1"/>
</dbReference>
<dbReference type="CDD" id="cd03811">
    <property type="entry name" value="GT4_GT28_WabH-like"/>
    <property type="match status" value="1"/>
</dbReference>